<dbReference type="GO" id="GO:0005737">
    <property type="term" value="C:cytoplasm"/>
    <property type="evidence" value="ECO:0007669"/>
    <property type="project" value="UniProtKB-SubCell"/>
</dbReference>
<dbReference type="InterPro" id="IPR002730">
    <property type="entry name" value="Rpp29/RNP1"/>
</dbReference>
<evidence type="ECO:0000256" key="4">
    <source>
        <dbReference type="ARBA" id="ARBA00022759"/>
    </source>
</evidence>
<gene>
    <name evidence="6" type="primary">rnp1</name>
</gene>
<evidence type="ECO:0000256" key="5">
    <source>
        <dbReference type="ARBA" id="ARBA00022801"/>
    </source>
</evidence>
<dbReference type="GO" id="GO:0004526">
    <property type="term" value="F:ribonuclease P activity"/>
    <property type="evidence" value="ECO:0007669"/>
    <property type="project" value="UniProtKB-UniRule"/>
</dbReference>
<dbReference type="GO" id="GO:0003723">
    <property type="term" value="F:RNA binding"/>
    <property type="evidence" value="ECO:0007669"/>
    <property type="project" value="InterPro"/>
</dbReference>
<evidence type="ECO:0000256" key="1">
    <source>
        <dbReference type="ARBA" id="ARBA00022490"/>
    </source>
</evidence>
<comment type="similarity">
    <text evidence="6">Belongs to the eukaryotic/archaeal RNase P protein component 1 family.</text>
</comment>
<protein>
    <recommendedName>
        <fullName evidence="6">Ribonuclease P protein component 1</fullName>
        <shortName evidence="6">RNase P component 1</shortName>
        <ecNumber evidence="6">3.1.26.5</ecNumber>
    </recommendedName>
    <alternativeName>
        <fullName evidence="6">Rpp29</fullName>
    </alternativeName>
</protein>
<sequence length="84" mass="9683">MGDLIHMPWLSRRLTVIESTDPTLIGVSGTVQDETRRTIRVMTENGPLTLAKGVMRFTIDEEEIDGAIVTQRPEDRINRRYRRT</sequence>
<dbReference type="InterPro" id="IPR023538">
    <property type="entry name" value="RNP1"/>
</dbReference>
<dbReference type="InterPro" id="IPR023534">
    <property type="entry name" value="Rof/RNase_P-like"/>
</dbReference>
<reference evidence="7" key="1">
    <citation type="journal article" date="2014" name="Genome Biol. Evol.">
        <title>Pangenome evidence for extensive interdomain horizontal transfer affecting lineage core and shell genes in uncultured planktonic thaumarchaeota and euryarchaeota.</title>
        <authorList>
            <person name="Deschamps P."/>
            <person name="Zivanovic Y."/>
            <person name="Moreira D."/>
            <person name="Rodriguez-Valera F."/>
            <person name="Lopez-Garcia P."/>
        </authorList>
    </citation>
    <scope>NUCLEOTIDE SEQUENCE</scope>
</reference>
<comment type="subunit">
    <text evidence="6">Consists of a catalytic RNA component and at least 4-5 protein subunits.</text>
</comment>
<evidence type="ECO:0000256" key="3">
    <source>
        <dbReference type="ARBA" id="ARBA00022722"/>
    </source>
</evidence>
<dbReference type="EC" id="3.1.26.5" evidence="6"/>
<comment type="subcellular location">
    <subcellularLocation>
        <location evidence="6">Cytoplasm</location>
    </subcellularLocation>
</comment>
<keyword evidence="1 6" id="KW-0963">Cytoplasm</keyword>
<keyword evidence="3 6" id="KW-0540">Nuclease</keyword>
<comment type="function">
    <text evidence="6">Part of ribonuclease P, a protein complex that generates mature tRNA molecules by cleaving their 5'-ends.</text>
</comment>
<keyword evidence="5 6" id="KW-0378">Hydrolase</keyword>
<dbReference type="AlphaFoldDB" id="A0A075FN84"/>
<name>A0A075FN84_9EURY</name>
<dbReference type="GO" id="GO:0030677">
    <property type="term" value="C:ribonuclease P complex"/>
    <property type="evidence" value="ECO:0007669"/>
    <property type="project" value="UniProtKB-UniRule"/>
</dbReference>
<proteinExistence type="inferred from homology"/>
<comment type="catalytic activity">
    <reaction evidence="6">
        <text>Endonucleolytic cleavage of RNA, removing 5'-extranucleotides from tRNA precursor.</text>
        <dbReference type="EC" id="3.1.26.5"/>
    </reaction>
</comment>
<dbReference type="Gene3D" id="2.30.30.210">
    <property type="entry name" value="Ribonuclease P/MRP, subunit p29"/>
    <property type="match status" value="1"/>
</dbReference>
<evidence type="ECO:0000256" key="2">
    <source>
        <dbReference type="ARBA" id="ARBA00022694"/>
    </source>
</evidence>
<dbReference type="HAMAP" id="MF_00754">
    <property type="entry name" value="RNase_P_1"/>
    <property type="match status" value="1"/>
</dbReference>
<dbReference type="SUPFAM" id="SSF101744">
    <property type="entry name" value="Rof/RNase P subunit-like"/>
    <property type="match status" value="1"/>
</dbReference>
<keyword evidence="4 6" id="KW-0255">Endonuclease</keyword>
<dbReference type="GO" id="GO:0001682">
    <property type="term" value="P:tRNA 5'-leader removal"/>
    <property type="evidence" value="ECO:0007669"/>
    <property type="project" value="UniProtKB-UniRule"/>
</dbReference>
<dbReference type="InterPro" id="IPR036980">
    <property type="entry name" value="RNase_P/MRP_Rpp29_sf"/>
</dbReference>
<dbReference type="SMART" id="SM00538">
    <property type="entry name" value="POP4"/>
    <property type="match status" value="1"/>
</dbReference>
<evidence type="ECO:0000313" key="7">
    <source>
        <dbReference type="EMBL" id="AIE90931.1"/>
    </source>
</evidence>
<keyword evidence="2 6" id="KW-0819">tRNA processing</keyword>
<dbReference type="EMBL" id="KF900323">
    <property type="protein sequence ID" value="AIE90931.1"/>
    <property type="molecule type" value="Genomic_DNA"/>
</dbReference>
<accession>A0A075FN84</accession>
<evidence type="ECO:0000256" key="6">
    <source>
        <dbReference type="HAMAP-Rule" id="MF_00754"/>
    </source>
</evidence>
<dbReference type="Pfam" id="PF01868">
    <property type="entry name" value="RNase_P-MRP_p29"/>
    <property type="match status" value="1"/>
</dbReference>
<organism evidence="7">
    <name type="scientific">uncultured marine group II/III euryarchaeote AD1000_09_E08</name>
    <dbReference type="NCBI Taxonomy" id="1457711"/>
    <lineage>
        <taxon>Archaea</taxon>
        <taxon>Methanobacteriati</taxon>
        <taxon>Methanobacteriota</taxon>
        <taxon>environmental samples</taxon>
    </lineage>
</organism>